<dbReference type="SUPFAM" id="SSF46600">
    <property type="entry name" value="C-terminal UvrC-binding domain of UvrB"/>
    <property type="match status" value="1"/>
</dbReference>
<dbReference type="OrthoDB" id="9804933at2"/>
<dbReference type="GO" id="GO:0009380">
    <property type="term" value="C:excinuclease repair complex"/>
    <property type="evidence" value="ECO:0007669"/>
    <property type="project" value="InterPro"/>
</dbReference>
<dbReference type="SMART" id="SM00465">
    <property type="entry name" value="GIYc"/>
    <property type="match status" value="1"/>
</dbReference>
<evidence type="ECO:0000259" key="15">
    <source>
        <dbReference type="PROSITE" id="PS50164"/>
    </source>
</evidence>
<evidence type="ECO:0000256" key="10">
    <source>
        <dbReference type="ARBA" id="ARBA00062841"/>
    </source>
</evidence>
<dbReference type="PROSITE" id="PS50151">
    <property type="entry name" value="UVR"/>
    <property type="match status" value="1"/>
</dbReference>
<protein>
    <recommendedName>
        <fullName evidence="11 13">UvrABC system protein C</fullName>
        <shortName evidence="13">Protein UvrC</shortName>
    </recommendedName>
    <alternativeName>
        <fullName evidence="12 13">Excinuclease ABC subunit C</fullName>
    </alternativeName>
</protein>
<dbReference type="SUPFAM" id="SSF47781">
    <property type="entry name" value="RuvA domain 2-like"/>
    <property type="match status" value="1"/>
</dbReference>
<dbReference type="InterPro" id="IPR050066">
    <property type="entry name" value="UvrABC_protein_C"/>
</dbReference>
<dbReference type="FunFam" id="3.40.1440.10:FF:000001">
    <property type="entry name" value="UvrABC system protein C"/>
    <property type="match status" value="1"/>
</dbReference>
<evidence type="ECO:0000313" key="18">
    <source>
        <dbReference type="Proteomes" id="UP000199256"/>
    </source>
</evidence>
<dbReference type="GO" id="GO:0003677">
    <property type="term" value="F:DNA binding"/>
    <property type="evidence" value="ECO:0007669"/>
    <property type="project" value="UniProtKB-UniRule"/>
</dbReference>
<dbReference type="EMBL" id="FOAA01000008">
    <property type="protein sequence ID" value="SEL02186.1"/>
    <property type="molecule type" value="Genomic_DNA"/>
</dbReference>
<accession>A0A1H7LTD5</accession>
<dbReference type="InterPro" id="IPR003583">
    <property type="entry name" value="Hlx-hairpin-Hlx_DNA-bd_motif"/>
</dbReference>
<dbReference type="InterPro" id="IPR035901">
    <property type="entry name" value="GIY-YIG_endonuc_sf"/>
</dbReference>
<dbReference type="InterPro" id="IPR047296">
    <property type="entry name" value="GIY-YIG_UvrC_Cho"/>
</dbReference>
<dbReference type="STRING" id="1396821.SAMN05444515_10840"/>
<dbReference type="CDD" id="cd10434">
    <property type="entry name" value="GIY-YIG_UvrC_Cho"/>
    <property type="match status" value="1"/>
</dbReference>
<dbReference type="GO" id="GO:0005737">
    <property type="term" value="C:cytoplasm"/>
    <property type="evidence" value="ECO:0007669"/>
    <property type="project" value="UniProtKB-SubCell"/>
</dbReference>
<dbReference type="Proteomes" id="UP000199256">
    <property type="component" value="Unassembled WGS sequence"/>
</dbReference>
<evidence type="ECO:0000256" key="3">
    <source>
        <dbReference type="ARBA" id="ARBA00022763"/>
    </source>
</evidence>
<dbReference type="InterPro" id="IPR001162">
    <property type="entry name" value="UvrC_RNase_H_dom"/>
</dbReference>
<evidence type="ECO:0000256" key="2">
    <source>
        <dbReference type="ARBA" id="ARBA00022490"/>
    </source>
</evidence>
<name>A0A1H7LTD5_9GAMM</name>
<keyword evidence="4 13" id="KW-0228">DNA excision</keyword>
<evidence type="ECO:0000256" key="6">
    <source>
        <dbReference type="ARBA" id="ARBA00023204"/>
    </source>
</evidence>
<dbReference type="GO" id="GO:0009432">
    <property type="term" value="P:SOS response"/>
    <property type="evidence" value="ECO:0007669"/>
    <property type="project" value="UniProtKB-UniRule"/>
</dbReference>
<dbReference type="InterPro" id="IPR038476">
    <property type="entry name" value="UvrC_RNase_H_dom_sf"/>
</dbReference>
<dbReference type="InterPro" id="IPR010994">
    <property type="entry name" value="RuvA_2-like"/>
</dbReference>
<dbReference type="PROSITE" id="PS50165">
    <property type="entry name" value="UVRC"/>
    <property type="match status" value="1"/>
</dbReference>
<dbReference type="Pfam" id="PF22920">
    <property type="entry name" value="UvrC_RNaseH"/>
    <property type="match status" value="1"/>
</dbReference>
<dbReference type="SUPFAM" id="SSF82771">
    <property type="entry name" value="GIY-YIG endonuclease"/>
    <property type="match status" value="1"/>
</dbReference>
<dbReference type="Pfam" id="PF14520">
    <property type="entry name" value="HHH_5"/>
    <property type="match status" value="1"/>
</dbReference>
<dbReference type="Gene3D" id="4.10.860.10">
    <property type="entry name" value="UVR domain"/>
    <property type="match status" value="1"/>
</dbReference>
<dbReference type="PROSITE" id="PS50164">
    <property type="entry name" value="GIY_YIG"/>
    <property type="match status" value="1"/>
</dbReference>
<dbReference type="GO" id="GO:0006289">
    <property type="term" value="P:nucleotide-excision repair"/>
    <property type="evidence" value="ECO:0007669"/>
    <property type="project" value="UniProtKB-UniRule"/>
</dbReference>
<feature type="domain" description="UvrC family homology region profile" evidence="16">
    <location>
        <begin position="260"/>
        <end position="483"/>
    </location>
</feature>
<dbReference type="FunFam" id="1.10.150.20:FF:000005">
    <property type="entry name" value="UvrABC system protein C"/>
    <property type="match status" value="1"/>
</dbReference>
<evidence type="ECO:0000256" key="5">
    <source>
        <dbReference type="ARBA" id="ARBA00022881"/>
    </source>
</evidence>
<evidence type="ECO:0000256" key="4">
    <source>
        <dbReference type="ARBA" id="ARBA00022769"/>
    </source>
</evidence>
<evidence type="ECO:0000256" key="1">
    <source>
        <dbReference type="ARBA" id="ARBA00004496"/>
    </source>
</evidence>
<evidence type="ECO:0000256" key="7">
    <source>
        <dbReference type="ARBA" id="ARBA00023236"/>
    </source>
</evidence>
<dbReference type="PANTHER" id="PTHR30562">
    <property type="entry name" value="UVRC/OXIDOREDUCTASE"/>
    <property type="match status" value="1"/>
</dbReference>
<dbReference type="InterPro" id="IPR004791">
    <property type="entry name" value="UvrC"/>
</dbReference>
<dbReference type="HAMAP" id="MF_00203">
    <property type="entry name" value="UvrC"/>
    <property type="match status" value="1"/>
</dbReference>
<dbReference type="Pfam" id="PF02151">
    <property type="entry name" value="UVR"/>
    <property type="match status" value="1"/>
</dbReference>
<sequence length="611" mass="69025">MVTDASPPEFGFDAKTFLASLTRQPGVYRMLDEEGVVLYVGKAKNLRNRVSSYFRRNVPSPRIRSMVAQIRDVQVTVTTTEAEALLLENNLIKQHRPRYNVLLRDDKSYPYIFLSQHTYPRLTFHRGARKKPGRYFGPYPSTLAVRDTLNLLQKLFLIRPCKDSFFENRSRPCLQYQIKRCTAPCVGLIDPLAYERDVKHAVDFLEGRSDQVMRNLVAEMEAASARLEFERAAQVRDQIARLRQISERQYVSGEGGDVDIVAAALEGGQVCVQVFSIRGGLNLGNRALFPSLPEETSAEALMTAFLGQYYLSREVPPQIILSHAPEESALLEEMLTMQRGHRVSLAWSVRGERARWLEMAQRNAQMSLATRLAGKAGMRERLEALREALELDEVPTRMECFDISHSHGEATVASCVVFNPEGPLKSDYRRFNIRDITPGDDYAAMYQALHRRYTRLKEGEARLPDILFIDGGKGQVRQALEVLEDLQVAEVMVVGVAKGEDRRPGLETLILSDERGPSILPPSSKALHLIQQIRDEAHRFAITGHRQQRAKARNTSPLEQIPGMGPKRRQQLLKHFGGLKAVSSARVEELAKVPGISRKLAQQIFDSLHDD</sequence>
<dbReference type="Pfam" id="PF08459">
    <property type="entry name" value="UvrC_RNaseH_dom"/>
    <property type="match status" value="1"/>
</dbReference>
<feature type="domain" description="UVR" evidence="14">
    <location>
        <begin position="210"/>
        <end position="245"/>
    </location>
</feature>
<dbReference type="Gene3D" id="3.30.420.340">
    <property type="entry name" value="UvrC, RNAse H endonuclease domain"/>
    <property type="match status" value="1"/>
</dbReference>
<dbReference type="InterPro" id="IPR000305">
    <property type="entry name" value="GIY-YIG_endonuc"/>
</dbReference>
<proteinExistence type="inferred from homology"/>
<gene>
    <name evidence="13" type="primary">uvrC</name>
    <name evidence="17" type="ORF">SAMN05444515_10840</name>
</gene>
<comment type="similarity">
    <text evidence="9 13">Belongs to the UvrC family.</text>
</comment>
<dbReference type="Pfam" id="PF01541">
    <property type="entry name" value="GIY-YIG"/>
    <property type="match status" value="1"/>
</dbReference>
<dbReference type="PANTHER" id="PTHR30562:SF1">
    <property type="entry name" value="UVRABC SYSTEM PROTEIN C"/>
    <property type="match status" value="1"/>
</dbReference>
<dbReference type="InterPro" id="IPR001943">
    <property type="entry name" value="UVR_dom"/>
</dbReference>
<evidence type="ECO:0000256" key="13">
    <source>
        <dbReference type="HAMAP-Rule" id="MF_00203"/>
    </source>
</evidence>
<dbReference type="Gene3D" id="1.10.150.20">
    <property type="entry name" value="5' to 3' exonuclease, C-terminal subdomain"/>
    <property type="match status" value="1"/>
</dbReference>
<evidence type="ECO:0000259" key="14">
    <source>
        <dbReference type="PROSITE" id="PS50151"/>
    </source>
</evidence>
<dbReference type="SMART" id="SM00278">
    <property type="entry name" value="HhH1"/>
    <property type="match status" value="2"/>
</dbReference>
<evidence type="ECO:0000256" key="12">
    <source>
        <dbReference type="ARBA" id="ARBA00077138"/>
    </source>
</evidence>
<keyword evidence="5 13" id="KW-0267">Excision nuclease</keyword>
<evidence type="ECO:0000313" key="17">
    <source>
        <dbReference type="EMBL" id="SEL02186.1"/>
    </source>
</evidence>
<dbReference type="NCBIfam" id="NF001824">
    <property type="entry name" value="PRK00558.1-5"/>
    <property type="match status" value="1"/>
</dbReference>
<evidence type="ECO:0000256" key="9">
    <source>
        <dbReference type="ARBA" id="ARBA00061531"/>
    </source>
</evidence>
<dbReference type="NCBIfam" id="TIGR00194">
    <property type="entry name" value="uvrC"/>
    <property type="match status" value="1"/>
</dbReference>
<feature type="domain" description="GIY-YIG" evidence="15">
    <location>
        <begin position="23"/>
        <end position="101"/>
    </location>
</feature>
<keyword evidence="2 13" id="KW-0963">Cytoplasm</keyword>
<evidence type="ECO:0000259" key="16">
    <source>
        <dbReference type="PROSITE" id="PS50165"/>
    </source>
</evidence>
<dbReference type="AlphaFoldDB" id="A0A1H7LTD5"/>
<comment type="subcellular location">
    <subcellularLocation>
        <location evidence="1 13">Cytoplasm</location>
    </subcellularLocation>
</comment>
<comment type="subunit">
    <text evidence="10 13">Interacts with UvrB in an incision complex.</text>
</comment>
<reference evidence="18" key="1">
    <citation type="submission" date="2016-10" db="EMBL/GenBank/DDBJ databases">
        <authorList>
            <person name="Varghese N."/>
            <person name="Submissions S."/>
        </authorList>
    </citation>
    <scope>NUCLEOTIDE SEQUENCE [LARGE SCALE GENOMIC DNA]</scope>
    <source>
        <strain evidence="18">DSM 241</strain>
    </source>
</reference>
<keyword evidence="18" id="KW-1185">Reference proteome</keyword>
<dbReference type="FunFam" id="3.30.420.340:FF:000001">
    <property type="entry name" value="UvrABC system protein C"/>
    <property type="match status" value="1"/>
</dbReference>
<comment type="function">
    <text evidence="8 13">The UvrABC repair system catalyzes the recognition and processing of DNA lesions. UvrC both incises the 5' and 3' sides of the lesion. The N-terminal half is responsible for the 3' incision and the C-terminal half is responsible for the 5' incision.</text>
</comment>
<organism evidence="17 18">
    <name type="scientific">Ectothiorhodospira marina</name>
    <dbReference type="NCBI Taxonomy" id="1396821"/>
    <lineage>
        <taxon>Bacteria</taxon>
        <taxon>Pseudomonadati</taxon>
        <taxon>Pseudomonadota</taxon>
        <taxon>Gammaproteobacteria</taxon>
        <taxon>Chromatiales</taxon>
        <taxon>Ectothiorhodospiraceae</taxon>
        <taxon>Ectothiorhodospira</taxon>
    </lineage>
</organism>
<evidence type="ECO:0000256" key="11">
    <source>
        <dbReference type="ARBA" id="ARBA00067419"/>
    </source>
</evidence>
<keyword evidence="7 13" id="KW-0742">SOS response</keyword>
<keyword evidence="6 13" id="KW-0234">DNA repair</keyword>
<dbReference type="Gene3D" id="3.40.1440.10">
    <property type="entry name" value="GIY-YIG endonuclease"/>
    <property type="match status" value="1"/>
</dbReference>
<keyword evidence="3 13" id="KW-0227">DNA damage</keyword>
<evidence type="ECO:0000256" key="8">
    <source>
        <dbReference type="ARBA" id="ARBA00059452"/>
    </source>
</evidence>
<dbReference type="RefSeq" id="WP_090253503.1">
    <property type="nucleotide sequence ID" value="NZ_FOAA01000008.1"/>
</dbReference>
<dbReference type="GO" id="GO:0009381">
    <property type="term" value="F:excinuclease ABC activity"/>
    <property type="evidence" value="ECO:0007669"/>
    <property type="project" value="UniProtKB-UniRule"/>
</dbReference>
<dbReference type="InterPro" id="IPR036876">
    <property type="entry name" value="UVR_dom_sf"/>
</dbReference>